<dbReference type="AlphaFoldDB" id="A0A4C1T1I7"/>
<proteinExistence type="predicted"/>
<accession>A0A4C1T1I7</accession>
<feature type="compositionally biased region" description="Basic residues" evidence="1">
    <location>
        <begin position="75"/>
        <end position="89"/>
    </location>
</feature>
<reference evidence="2 3" key="1">
    <citation type="journal article" date="2019" name="Commun. Biol.">
        <title>The bagworm genome reveals a unique fibroin gene that provides high tensile strength.</title>
        <authorList>
            <person name="Kono N."/>
            <person name="Nakamura H."/>
            <person name="Ohtoshi R."/>
            <person name="Tomita M."/>
            <person name="Numata K."/>
            <person name="Arakawa K."/>
        </authorList>
    </citation>
    <scope>NUCLEOTIDE SEQUENCE [LARGE SCALE GENOMIC DNA]</scope>
</reference>
<organism evidence="2 3">
    <name type="scientific">Eumeta variegata</name>
    <name type="common">Bagworm moth</name>
    <name type="synonym">Eumeta japonica</name>
    <dbReference type="NCBI Taxonomy" id="151549"/>
    <lineage>
        <taxon>Eukaryota</taxon>
        <taxon>Metazoa</taxon>
        <taxon>Ecdysozoa</taxon>
        <taxon>Arthropoda</taxon>
        <taxon>Hexapoda</taxon>
        <taxon>Insecta</taxon>
        <taxon>Pterygota</taxon>
        <taxon>Neoptera</taxon>
        <taxon>Endopterygota</taxon>
        <taxon>Lepidoptera</taxon>
        <taxon>Glossata</taxon>
        <taxon>Ditrysia</taxon>
        <taxon>Tineoidea</taxon>
        <taxon>Psychidae</taxon>
        <taxon>Oiketicinae</taxon>
        <taxon>Eumeta</taxon>
    </lineage>
</organism>
<dbReference type="Proteomes" id="UP000299102">
    <property type="component" value="Unassembled WGS sequence"/>
</dbReference>
<dbReference type="EMBL" id="BGZK01000026">
    <property type="protein sequence ID" value="GBP07410.1"/>
    <property type="molecule type" value="Genomic_DNA"/>
</dbReference>
<keyword evidence="3" id="KW-1185">Reference proteome</keyword>
<feature type="region of interest" description="Disordered" evidence="1">
    <location>
        <begin position="1"/>
        <end position="40"/>
    </location>
</feature>
<evidence type="ECO:0000256" key="1">
    <source>
        <dbReference type="SAM" id="MobiDB-lite"/>
    </source>
</evidence>
<protein>
    <submittedName>
        <fullName evidence="2">Uncharacterized protein</fullName>
    </submittedName>
</protein>
<evidence type="ECO:0000313" key="3">
    <source>
        <dbReference type="Proteomes" id="UP000299102"/>
    </source>
</evidence>
<gene>
    <name evidence="2" type="ORF">EVAR_4780_1</name>
</gene>
<feature type="region of interest" description="Disordered" evidence="1">
    <location>
        <begin position="65"/>
        <end position="91"/>
    </location>
</feature>
<evidence type="ECO:0000313" key="2">
    <source>
        <dbReference type="EMBL" id="GBP07410.1"/>
    </source>
</evidence>
<comment type="caution">
    <text evidence="2">The sequence shown here is derived from an EMBL/GenBank/DDBJ whole genome shotgun (WGS) entry which is preliminary data.</text>
</comment>
<name>A0A4C1T1I7_EUMVA</name>
<sequence length="124" mass="13555">MRTRAPAPAVSDSAAGRLGSASAATGDVRHDRRRAPNLTTHRSFRFGDAADDLCETLGALHVTPQPAARGSAARHYARRAPPARRRRLSRPPNRVTIMIAAPRPLSRESFVFVSLLFFEHGEAF</sequence>
<feature type="compositionally biased region" description="Low complexity" evidence="1">
    <location>
        <begin position="13"/>
        <end position="26"/>
    </location>
</feature>